<comment type="caution">
    <text evidence="2">The sequence shown here is derived from an EMBL/GenBank/DDBJ whole genome shotgun (WGS) entry which is preliminary data.</text>
</comment>
<dbReference type="Gene3D" id="3.40.630.40">
    <property type="entry name" value="Zn-dependent exopeptidases"/>
    <property type="match status" value="1"/>
</dbReference>
<keyword evidence="3" id="KW-1185">Reference proteome</keyword>
<evidence type="ECO:0000256" key="1">
    <source>
        <dbReference type="ARBA" id="ARBA00022801"/>
    </source>
</evidence>
<name>A0A2M9Y346_9LEPT</name>
<dbReference type="PANTHER" id="PTHR30404:SF0">
    <property type="entry name" value="N-ACETYLMURAMOYL-L-ALANINE AMIDASE AMIC"/>
    <property type="match status" value="1"/>
</dbReference>
<dbReference type="InterPro" id="IPR050695">
    <property type="entry name" value="N-acetylmuramoyl_amidase_3"/>
</dbReference>
<dbReference type="RefSeq" id="WP_100790363.1">
    <property type="nucleotide sequence ID" value="NZ_NPDQ01000003.1"/>
</dbReference>
<evidence type="ECO:0000313" key="3">
    <source>
        <dbReference type="Proteomes" id="UP000297891"/>
    </source>
</evidence>
<evidence type="ECO:0000313" key="2">
    <source>
        <dbReference type="EMBL" id="TGK91363.1"/>
    </source>
</evidence>
<dbReference type="GO" id="GO:0030288">
    <property type="term" value="C:outer membrane-bounded periplasmic space"/>
    <property type="evidence" value="ECO:0007669"/>
    <property type="project" value="TreeGrafter"/>
</dbReference>
<accession>A0A2M9Y346</accession>
<dbReference type="PANTHER" id="PTHR30404">
    <property type="entry name" value="N-ACETYLMURAMOYL-L-ALANINE AMIDASE"/>
    <property type="match status" value="1"/>
</dbReference>
<gene>
    <name evidence="2" type="ORF">EHQ30_14130</name>
</gene>
<dbReference type="EMBL" id="RQFP01000014">
    <property type="protein sequence ID" value="TGK91363.1"/>
    <property type="molecule type" value="Genomic_DNA"/>
</dbReference>
<dbReference type="GO" id="GO:0008745">
    <property type="term" value="F:N-acetylmuramoyl-L-alanine amidase activity"/>
    <property type="evidence" value="ECO:0007669"/>
    <property type="project" value="TreeGrafter"/>
</dbReference>
<protein>
    <submittedName>
        <fullName evidence="2">N-acetylmuramoyl-L-alanine amidase</fullName>
    </submittedName>
</protein>
<sequence>MVFLSFLPFRKLLFISSFCMFSLVLEAVPVYRIAVDPGHGGVAKDPKTQHGDKYDSVTQTYLETYKQGTEHGNITERKVVLELAKEVHRILKLTETEAGWKEFEGYLKLFSKKSDFTRVVLESKLTRESSFDDDPSSDDPNAAYRLYDFPDPKTGVRRKGRLSKINEQKPWLVLSLHLNPASKGQTGGMGAVLTPGYKTFSQIKKISEKKKSPNTFVKGPWSEWLVFQSGWSKLENAMADTWIYLHGYWSKKNGKDTDSLKFEGYRQNMVSWRYADDSNWEKQIGKPGPYATNHSDFSETGKFWEREKGKKEEWRREGGREGFGGDNHYVTKELMRFVQYGLPIQLKEKDSPYPELGPIQKPYISTYSLPTYTNALCAFIEIGYVNRSRDIKYLTQNKKETAISLAVGIYSLFVGLDVKKKSELPYHPKGKKVNWERYENYFDEVL</sequence>
<dbReference type="AlphaFoldDB" id="A0A2M9Y346"/>
<proteinExistence type="predicted"/>
<dbReference type="OrthoDB" id="340960at2"/>
<reference evidence="2" key="1">
    <citation type="journal article" date="2019" name="PLoS Negl. Trop. Dis.">
        <title>Revisiting the worldwide diversity of Leptospira species in the environment.</title>
        <authorList>
            <person name="Vincent A.T."/>
            <person name="Schiettekatte O."/>
            <person name="Bourhy P."/>
            <person name="Veyrier F.J."/>
            <person name="Picardeau M."/>
        </authorList>
    </citation>
    <scope>NUCLEOTIDE SEQUENCE [LARGE SCALE GENOMIC DNA]</scope>
    <source>
        <strain evidence="2">201800277</strain>
    </source>
</reference>
<dbReference type="Proteomes" id="UP000297891">
    <property type="component" value="Unassembled WGS sequence"/>
</dbReference>
<keyword evidence="1" id="KW-0378">Hydrolase</keyword>
<organism evidence="2 3">
    <name type="scientific">Leptospira brenneri</name>
    <dbReference type="NCBI Taxonomy" id="2023182"/>
    <lineage>
        <taxon>Bacteria</taxon>
        <taxon>Pseudomonadati</taxon>
        <taxon>Spirochaetota</taxon>
        <taxon>Spirochaetia</taxon>
        <taxon>Leptospirales</taxon>
        <taxon>Leptospiraceae</taxon>
        <taxon>Leptospira</taxon>
    </lineage>
</organism>